<evidence type="ECO:0000313" key="2">
    <source>
        <dbReference type="EMBL" id="ROT78989.1"/>
    </source>
</evidence>
<feature type="compositionally biased region" description="Polar residues" evidence="1">
    <location>
        <begin position="197"/>
        <end position="211"/>
    </location>
</feature>
<organism evidence="2 3">
    <name type="scientific">Penaeus vannamei</name>
    <name type="common">Whiteleg shrimp</name>
    <name type="synonym">Litopenaeus vannamei</name>
    <dbReference type="NCBI Taxonomy" id="6689"/>
    <lineage>
        <taxon>Eukaryota</taxon>
        <taxon>Metazoa</taxon>
        <taxon>Ecdysozoa</taxon>
        <taxon>Arthropoda</taxon>
        <taxon>Crustacea</taxon>
        <taxon>Multicrustacea</taxon>
        <taxon>Malacostraca</taxon>
        <taxon>Eumalacostraca</taxon>
        <taxon>Eucarida</taxon>
        <taxon>Decapoda</taxon>
        <taxon>Dendrobranchiata</taxon>
        <taxon>Penaeoidea</taxon>
        <taxon>Penaeidae</taxon>
        <taxon>Penaeus</taxon>
    </lineage>
</organism>
<feature type="compositionally biased region" description="Acidic residues" evidence="1">
    <location>
        <begin position="585"/>
        <end position="599"/>
    </location>
</feature>
<dbReference type="OrthoDB" id="6363976at2759"/>
<feature type="region of interest" description="Disordered" evidence="1">
    <location>
        <begin position="505"/>
        <end position="533"/>
    </location>
</feature>
<gene>
    <name evidence="2" type="ORF">C7M84_002297</name>
</gene>
<reference evidence="2 3" key="1">
    <citation type="submission" date="2018-04" db="EMBL/GenBank/DDBJ databases">
        <authorList>
            <person name="Zhang X."/>
            <person name="Yuan J."/>
            <person name="Li F."/>
            <person name="Xiang J."/>
        </authorList>
    </citation>
    <scope>NUCLEOTIDE SEQUENCE [LARGE SCALE GENOMIC DNA]</scope>
    <source>
        <tissue evidence="2">Muscle</tissue>
    </source>
</reference>
<keyword evidence="3" id="KW-1185">Reference proteome</keyword>
<dbReference type="Proteomes" id="UP000283509">
    <property type="component" value="Unassembled WGS sequence"/>
</dbReference>
<comment type="caution">
    <text evidence="2">The sequence shown here is derived from an EMBL/GenBank/DDBJ whole genome shotgun (WGS) entry which is preliminary data.</text>
</comment>
<dbReference type="AlphaFoldDB" id="A0A423TRA4"/>
<feature type="region of interest" description="Disordered" evidence="1">
    <location>
        <begin position="109"/>
        <end position="211"/>
    </location>
</feature>
<feature type="region of interest" description="Disordered" evidence="1">
    <location>
        <begin position="43"/>
        <end position="86"/>
    </location>
</feature>
<feature type="compositionally biased region" description="Basic and acidic residues" evidence="1">
    <location>
        <begin position="155"/>
        <end position="193"/>
    </location>
</feature>
<evidence type="ECO:0000313" key="3">
    <source>
        <dbReference type="Proteomes" id="UP000283509"/>
    </source>
</evidence>
<feature type="compositionally biased region" description="Basic and acidic residues" evidence="1">
    <location>
        <begin position="508"/>
        <end position="519"/>
    </location>
</feature>
<feature type="region of interest" description="Disordered" evidence="1">
    <location>
        <begin position="546"/>
        <end position="615"/>
    </location>
</feature>
<accession>A0A423TRA4</accession>
<feature type="compositionally biased region" description="Polar residues" evidence="1">
    <location>
        <begin position="44"/>
        <end position="55"/>
    </location>
</feature>
<feature type="compositionally biased region" description="Basic and acidic residues" evidence="1">
    <location>
        <begin position="120"/>
        <end position="148"/>
    </location>
</feature>
<dbReference type="EMBL" id="QCYY01001306">
    <property type="protein sequence ID" value="ROT78989.1"/>
    <property type="molecule type" value="Genomic_DNA"/>
</dbReference>
<name>A0A423TRA4_PENVA</name>
<protein>
    <submittedName>
        <fullName evidence="2">Uncharacterized protein</fullName>
    </submittedName>
</protein>
<feature type="compositionally biased region" description="Polar residues" evidence="1">
    <location>
        <begin position="563"/>
        <end position="573"/>
    </location>
</feature>
<evidence type="ECO:0000256" key="1">
    <source>
        <dbReference type="SAM" id="MobiDB-lite"/>
    </source>
</evidence>
<feature type="compositionally biased region" description="Polar residues" evidence="1">
    <location>
        <begin position="68"/>
        <end position="79"/>
    </location>
</feature>
<sequence length="637" mass="71286">MKCIKSRCLVCLSPSCRLLSAESEIQQGMMEDRPRELSMLPRRLSSSQTNLSNVSGPALSRPQRHHSGSSSPRRLSGNVTPDMLPRKKSINELTPNMLSRLSVFEQQEEAGDWSGGAGLEDARPRGFRRSSRDGVHGGRRSSKGEVYKKERHRLTKEEMDHRVDRGSSARDARGMPIREESLERRKSSGKEYAESYAESTPDSEQNQPQKSIGTKVFDYLVRRFSSTEESVSRDASAVRPPAYATQDDSVMELESQTSEKDEDGLSIEEHLSSTGYGTDAHILDSTSYETHDYFYEEKDSEVYALNDEQVSLTDSTEMLEHRENRKKTIDSEVFGFVVRRLNDEQMSNTDTESEGLIDFEDEDDVLSRSAKVTSYYESTLRQKEKEKETAKRLAIIQDENGRILPTIEIEEADQHDVPDIKIRAAGHKKKKTSMAKGILNYLFRNRISDLDASPISKASPVESRVLESPSSKAEEAVRDFLAESCVANPSEASEGGAVEAAEVPPAFDGHDEDFRKESDLVPSTTEEGSVLSSESLPMRLLKWTFGMTSKDDPDTPNDPERSPANSDQPSDNPEGTGEKFISEIIPEEAEGSVDEDDETLAQKPDENDNFLEQNQSDDRDLVILIVSLLLVVYILTL</sequence>
<feature type="region of interest" description="Disordered" evidence="1">
    <location>
        <begin position="228"/>
        <end position="264"/>
    </location>
</feature>
<feature type="compositionally biased region" description="Polar residues" evidence="1">
    <location>
        <begin position="521"/>
        <end position="533"/>
    </location>
</feature>
<proteinExistence type="predicted"/>
<reference evidence="2 3" key="2">
    <citation type="submission" date="2019-01" db="EMBL/GenBank/DDBJ databases">
        <title>The decoding of complex shrimp genome reveals the adaptation for benthos swimmer, frequently molting mechanism and breeding impact on genome.</title>
        <authorList>
            <person name="Sun Y."/>
            <person name="Gao Y."/>
            <person name="Yu Y."/>
        </authorList>
    </citation>
    <scope>NUCLEOTIDE SEQUENCE [LARGE SCALE GENOMIC DNA]</scope>
    <source>
        <tissue evidence="2">Muscle</tissue>
    </source>
</reference>
<feature type="compositionally biased region" description="Basic and acidic residues" evidence="1">
    <location>
        <begin position="549"/>
        <end position="561"/>
    </location>
</feature>